<protein>
    <recommendedName>
        <fullName evidence="3">DUF4412 domain-containing protein</fullName>
    </recommendedName>
</protein>
<reference evidence="2" key="1">
    <citation type="submission" date="2020-01" db="EMBL/GenBank/DDBJ databases">
        <authorList>
            <person name="Meier V. D."/>
            <person name="Meier V D."/>
        </authorList>
    </citation>
    <scope>NUCLEOTIDE SEQUENCE</scope>
    <source>
        <strain evidence="2">HLG_WM_MAG_10</strain>
    </source>
</reference>
<dbReference type="AlphaFoldDB" id="A0A6S6TBZ3"/>
<organism evidence="2">
    <name type="scientific">uncultured Aureispira sp</name>
    <dbReference type="NCBI Taxonomy" id="1331704"/>
    <lineage>
        <taxon>Bacteria</taxon>
        <taxon>Pseudomonadati</taxon>
        <taxon>Bacteroidota</taxon>
        <taxon>Saprospiria</taxon>
        <taxon>Saprospirales</taxon>
        <taxon>Saprospiraceae</taxon>
        <taxon>Aureispira</taxon>
        <taxon>environmental samples</taxon>
    </lineage>
</organism>
<gene>
    <name evidence="2" type="ORF">HELGO_WM40553</name>
</gene>
<evidence type="ECO:0000256" key="1">
    <source>
        <dbReference type="SAM" id="SignalP"/>
    </source>
</evidence>
<feature type="signal peptide" evidence="1">
    <location>
        <begin position="1"/>
        <end position="23"/>
    </location>
</feature>
<sequence>MKSIFNFFALGLLCLSLSAPTFAQKNKSKIIEEAHVQYTVTADGGMAAVLTGSKVDLFFTADHAKIVGDVMSGLVKLDGRFDHKKKTGLLLLDMMGEKQYMELDDESIEKSADESEVINQKPPKIEYIQKYKDIAGYKCQEVRMTLEESPNPIIIYVTEQIKPSNLENTAIMKFAGLKGFPLAWEGDYEGVKFSVKATDVFLDRLSKKIFSSKVPDGYTKMTGEELQNMGGTIGL</sequence>
<evidence type="ECO:0008006" key="3">
    <source>
        <dbReference type="Google" id="ProtNLM"/>
    </source>
</evidence>
<name>A0A6S6TBZ3_9BACT</name>
<feature type="chain" id="PRO_5027947197" description="DUF4412 domain-containing protein" evidence="1">
    <location>
        <begin position="24"/>
        <end position="235"/>
    </location>
</feature>
<evidence type="ECO:0000313" key="2">
    <source>
        <dbReference type="EMBL" id="CAA6813897.1"/>
    </source>
</evidence>
<accession>A0A6S6TBZ3</accession>
<keyword evidence="1" id="KW-0732">Signal</keyword>
<dbReference type="EMBL" id="CACVAQ010000210">
    <property type="protein sequence ID" value="CAA6813897.1"/>
    <property type="molecule type" value="Genomic_DNA"/>
</dbReference>
<proteinExistence type="predicted"/>